<evidence type="ECO:0000313" key="2">
    <source>
        <dbReference type="Proteomes" id="UP000190229"/>
    </source>
</evidence>
<organism evidence="1 2">
    <name type="scientific">Ferroacidibacillus organovorans</name>
    <dbReference type="NCBI Taxonomy" id="1765683"/>
    <lineage>
        <taxon>Bacteria</taxon>
        <taxon>Bacillati</taxon>
        <taxon>Bacillota</taxon>
        <taxon>Bacilli</taxon>
        <taxon>Bacillales</taxon>
        <taxon>Alicyclobacillaceae</taxon>
        <taxon>Ferroacidibacillus</taxon>
    </lineage>
</organism>
<evidence type="ECO:0000313" key="1">
    <source>
        <dbReference type="EMBL" id="OPG16683.1"/>
    </source>
</evidence>
<comment type="caution">
    <text evidence="1">The sequence shown here is derived from an EMBL/GenBank/DDBJ whole genome shotgun (WGS) entry which is preliminary data.</text>
</comment>
<name>A0A1V4EUR7_9BACL</name>
<protein>
    <submittedName>
        <fullName evidence="1">Uncharacterized protein</fullName>
    </submittedName>
</protein>
<dbReference type="Proteomes" id="UP000190229">
    <property type="component" value="Unassembled WGS sequence"/>
</dbReference>
<gene>
    <name evidence="1" type="ORF">B2M26_05345</name>
</gene>
<proteinExistence type="predicted"/>
<accession>A0A1V4EUR7</accession>
<reference evidence="1 2" key="1">
    <citation type="submission" date="2017-02" db="EMBL/GenBank/DDBJ databases">
        <title>Draft genome of Acidibacillus ferrooxidans Huett2.</title>
        <authorList>
            <person name="Schopf S."/>
        </authorList>
    </citation>
    <scope>NUCLEOTIDE SEQUENCE [LARGE SCALE GENOMIC DNA]</scope>
    <source>
        <strain evidence="1 2">Huett2</strain>
    </source>
</reference>
<keyword evidence="2" id="KW-1185">Reference proteome</keyword>
<dbReference type="EMBL" id="MWPS01000015">
    <property type="protein sequence ID" value="OPG16683.1"/>
    <property type="molecule type" value="Genomic_DNA"/>
</dbReference>
<dbReference type="AlphaFoldDB" id="A0A1V4EUR7"/>
<sequence length="383" mass="44732">MGYVTEEKRVMPDEREGVKKTHHFRSDNPAFELTQKGLNHLDDYLMSIGNMPLTIPYDGDTEESLERHRRDASARIDKNFLPNGAKIRSTYALRWAITTHFVINAMLCGAISWNTISYKTAERPFYFSGNHLEAYYSEWTIGSYGALWNVSDRLWPILVHRGNQTAHYGSFLKSLVTRNDNNYALTYVIILTHADDGFLHVATDTTIGTNLTLPVFLDDLLIDPSYAHNLFENFYVNRYLPNLYNLTIARNYDKSDFLKDVIPENVFREKVMILGSMLETELWWEENGKRYVAYSLAGKMMPVWNAIGRFNGKASFQDGEHRVTLVLYTTSDRTREITKNYFYKVNNLEIRSLEKTFKNMPTYTRKESIPELIYRRYKVSNFR</sequence>